<dbReference type="InterPro" id="IPR057727">
    <property type="entry name" value="WCX_dom"/>
</dbReference>
<organism evidence="3 4">
    <name type="scientific">Pseudomonas oryzae</name>
    <dbReference type="NCBI Taxonomy" id="1392877"/>
    <lineage>
        <taxon>Bacteria</taxon>
        <taxon>Pseudomonadati</taxon>
        <taxon>Pseudomonadota</taxon>
        <taxon>Gammaproteobacteria</taxon>
        <taxon>Pseudomonadales</taxon>
        <taxon>Pseudomonadaceae</taxon>
        <taxon>Pseudomonas</taxon>
    </lineage>
</organism>
<evidence type="ECO:0000313" key="3">
    <source>
        <dbReference type="EMBL" id="SDR90954.1"/>
    </source>
</evidence>
<protein>
    <submittedName>
        <fullName evidence="3">Predicted DNA-binding transcriptional regulator YafY, contains an HTH and WYL domains</fullName>
    </submittedName>
</protein>
<dbReference type="STRING" id="1392877.SAMN05216221_0630"/>
<gene>
    <name evidence="3" type="ORF">SAMN05216221_0630</name>
</gene>
<dbReference type="Proteomes" id="UP000243359">
    <property type="component" value="Chromosome I"/>
</dbReference>
<dbReference type="OrthoDB" id="8595817at2"/>
<name>A0A1H1MW59_9PSED</name>
<dbReference type="EMBL" id="LT629751">
    <property type="protein sequence ID" value="SDR90954.1"/>
    <property type="molecule type" value="Genomic_DNA"/>
</dbReference>
<dbReference type="InterPro" id="IPR051534">
    <property type="entry name" value="CBASS_pafABC_assoc_protein"/>
</dbReference>
<accession>A0A1H1MW59</accession>
<dbReference type="Pfam" id="PF25583">
    <property type="entry name" value="WCX"/>
    <property type="match status" value="1"/>
</dbReference>
<keyword evidence="3" id="KW-0238">DNA-binding</keyword>
<dbReference type="AlphaFoldDB" id="A0A1H1MW59"/>
<sequence length="357" mass="40052">MSATATRNTISRQWELLRSLPARPPGITAQDLVKLLDDAGFTVSKRTIERDLIELSNLFPLQCNDKSAPYGWYWTPGATAELPGLTLSEALTLRLVEDSLRPLLPAYLLKSLEPRFAQAHQKLLALGDQVPAARWIDKIASVPPELALLAPEINGELLERIQQALLEDRQLDCSYFAAHRNKVTELRLNPLALIQRGNITYLAAIAEPYEDVRLYAAHRFQQVDLLDVPCRRPDDFSLDEYIASGALQFTSPGAGMMKLQAWISEELARQLRETPLADDMRLEIDGDGYRLSATLQDSWQLRWWLLSHTGKIVVHEPQALRQELLSQLETSLRQYRDAMAPDADAPTQASPCCSSSA</sequence>
<dbReference type="GO" id="GO:0003677">
    <property type="term" value="F:DNA binding"/>
    <property type="evidence" value="ECO:0007669"/>
    <property type="project" value="UniProtKB-KW"/>
</dbReference>
<feature type="domain" description="WYL" evidence="1">
    <location>
        <begin position="156"/>
        <end position="224"/>
    </location>
</feature>
<proteinExistence type="predicted"/>
<feature type="domain" description="WCX" evidence="2">
    <location>
        <begin position="259"/>
        <end position="329"/>
    </location>
</feature>
<dbReference type="PANTHER" id="PTHR34580:SF1">
    <property type="entry name" value="PROTEIN PAFC"/>
    <property type="match status" value="1"/>
</dbReference>
<evidence type="ECO:0000313" key="4">
    <source>
        <dbReference type="Proteomes" id="UP000243359"/>
    </source>
</evidence>
<dbReference type="Pfam" id="PF13280">
    <property type="entry name" value="WYL"/>
    <property type="match status" value="1"/>
</dbReference>
<reference evidence="4" key="1">
    <citation type="submission" date="2016-10" db="EMBL/GenBank/DDBJ databases">
        <authorList>
            <person name="Varghese N."/>
            <person name="Submissions S."/>
        </authorList>
    </citation>
    <scope>NUCLEOTIDE SEQUENCE [LARGE SCALE GENOMIC DNA]</scope>
    <source>
        <strain evidence="4">KCTC 32247</strain>
    </source>
</reference>
<evidence type="ECO:0000259" key="1">
    <source>
        <dbReference type="Pfam" id="PF13280"/>
    </source>
</evidence>
<evidence type="ECO:0000259" key="2">
    <source>
        <dbReference type="Pfam" id="PF25583"/>
    </source>
</evidence>
<dbReference type="RefSeq" id="WP_090347571.1">
    <property type="nucleotide sequence ID" value="NZ_LT629751.1"/>
</dbReference>
<dbReference type="InterPro" id="IPR026881">
    <property type="entry name" value="WYL_dom"/>
</dbReference>
<keyword evidence="4" id="KW-1185">Reference proteome</keyword>
<dbReference type="PROSITE" id="PS52050">
    <property type="entry name" value="WYL"/>
    <property type="match status" value="1"/>
</dbReference>
<dbReference type="PANTHER" id="PTHR34580">
    <property type="match status" value="1"/>
</dbReference>